<gene>
    <name evidence="6" type="ORF">EDC03_3275</name>
</gene>
<feature type="domain" description="DNA-directed DNA polymerase family A palm" evidence="5">
    <location>
        <begin position="349"/>
        <end position="544"/>
    </location>
</feature>
<protein>
    <recommendedName>
        <fullName evidence="1">DNA-directed DNA polymerase</fullName>
        <ecNumber evidence="1">2.7.7.7</ecNumber>
    </recommendedName>
</protein>
<dbReference type="Gene3D" id="1.10.150.20">
    <property type="entry name" value="5' to 3' exonuclease, C-terminal subdomain"/>
    <property type="match status" value="1"/>
</dbReference>
<dbReference type="EMBL" id="RJKN01000011">
    <property type="protein sequence ID" value="ROP26638.1"/>
    <property type="molecule type" value="Genomic_DNA"/>
</dbReference>
<name>A0A3N1G905_9ACTN</name>
<dbReference type="GO" id="GO:0003677">
    <property type="term" value="F:DNA binding"/>
    <property type="evidence" value="ECO:0007669"/>
    <property type="project" value="InterPro"/>
</dbReference>
<comment type="caution">
    <text evidence="6">The sequence shown here is derived from an EMBL/GenBank/DDBJ whole genome shotgun (WGS) entry which is preliminary data.</text>
</comment>
<dbReference type="GO" id="GO:0003887">
    <property type="term" value="F:DNA-directed DNA polymerase activity"/>
    <property type="evidence" value="ECO:0007669"/>
    <property type="project" value="UniProtKB-EC"/>
</dbReference>
<dbReference type="SUPFAM" id="SSF56672">
    <property type="entry name" value="DNA/RNA polymerases"/>
    <property type="match status" value="1"/>
</dbReference>
<organism evidence="6 7">
    <name type="scientific">Pseudokineococcus lusitanus</name>
    <dbReference type="NCBI Taxonomy" id="763993"/>
    <lineage>
        <taxon>Bacteria</taxon>
        <taxon>Bacillati</taxon>
        <taxon>Actinomycetota</taxon>
        <taxon>Actinomycetes</taxon>
        <taxon>Kineosporiales</taxon>
        <taxon>Kineosporiaceae</taxon>
        <taxon>Pseudokineococcus</taxon>
    </lineage>
</organism>
<dbReference type="InterPro" id="IPR002298">
    <property type="entry name" value="DNA_polymerase_A"/>
</dbReference>
<feature type="compositionally biased region" description="Gly residues" evidence="4">
    <location>
        <begin position="120"/>
        <end position="129"/>
    </location>
</feature>
<evidence type="ECO:0000256" key="3">
    <source>
        <dbReference type="ARBA" id="ARBA00049244"/>
    </source>
</evidence>
<evidence type="ECO:0000313" key="7">
    <source>
        <dbReference type="Proteomes" id="UP000276232"/>
    </source>
</evidence>
<dbReference type="GO" id="GO:0006261">
    <property type="term" value="P:DNA-templated DNA replication"/>
    <property type="evidence" value="ECO:0007669"/>
    <property type="project" value="InterPro"/>
</dbReference>
<dbReference type="InParanoid" id="A0A3N1G905"/>
<dbReference type="PANTHER" id="PTHR10133:SF27">
    <property type="entry name" value="DNA POLYMERASE NU"/>
    <property type="match status" value="1"/>
</dbReference>
<dbReference type="SMART" id="SM00482">
    <property type="entry name" value="POLAc"/>
    <property type="match status" value="1"/>
</dbReference>
<evidence type="ECO:0000259" key="5">
    <source>
        <dbReference type="SMART" id="SM00482"/>
    </source>
</evidence>
<dbReference type="AlphaFoldDB" id="A0A3N1G905"/>
<accession>A0A3N1G905</accession>
<evidence type="ECO:0000313" key="6">
    <source>
        <dbReference type="EMBL" id="ROP26638.1"/>
    </source>
</evidence>
<dbReference type="PANTHER" id="PTHR10133">
    <property type="entry name" value="DNA POLYMERASE I"/>
    <property type="match status" value="1"/>
</dbReference>
<dbReference type="InterPro" id="IPR043502">
    <property type="entry name" value="DNA/RNA_pol_sf"/>
</dbReference>
<dbReference type="GO" id="GO:0006302">
    <property type="term" value="P:double-strand break repair"/>
    <property type="evidence" value="ECO:0007669"/>
    <property type="project" value="TreeGrafter"/>
</dbReference>
<sequence>MSAAPGALLAVVRGPAGLGLADGERAWAVPAAGPAAAARVLADLERERSPRWVWWSAREVLGPLAGHGGRDDRPPHLARAWDVAAVHRLVAGGGDDGPAAARAVACGLAPSAAPSPGQLDLGGDGGVPDGDGDDPVRPDGHLRPEWVDGSWADTPGRAARWAAAALGTAGLQRERLVATAGEHAVVTAWSESAAAVLAVELEASGVPFDVAAARRAVEAVVGPLPEDEAGAARSRAARDAPLQRLLGPGPTGAPVDLRSPAQVLDALARAGLDLPDTRSWRLERLAEEPGAPAVLRSLVAWRQAERLAVAHGPRWLAEHVAGGRLRAAWSASDGGAGRMTASAGVHSIPRELRDAVRAEPGHLLVRADLGQVEPRVLAVVSGDPALARDAAEDDLYAPVAARLRVARDVAKVAVLAAMYGQTSGAAGATMAAMERSYPRAVAMLVDAARRGAAGEDVRTAGGRLVRVPAVEEVPVEAGPAALERYRARLAGRGRFARNAVVQGSAAELFKAWAATVRARLAADGSGAVVLCLHDELLLHVREEDADAVAAGVVADLGTSAARWCRAVGGPPVRFTADVAVVDRWSRAKG</sequence>
<evidence type="ECO:0000256" key="2">
    <source>
        <dbReference type="ARBA" id="ARBA00022705"/>
    </source>
</evidence>
<evidence type="ECO:0000256" key="4">
    <source>
        <dbReference type="SAM" id="MobiDB-lite"/>
    </source>
</evidence>
<dbReference type="EC" id="2.7.7.7" evidence="1"/>
<dbReference type="Pfam" id="PF00476">
    <property type="entry name" value="DNA_pol_A"/>
    <property type="match status" value="1"/>
</dbReference>
<feature type="region of interest" description="Disordered" evidence="4">
    <location>
        <begin position="112"/>
        <end position="138"/>
    </location>
</feature>
<keyword evidence="2" id="KW-0235">DNA replication</keyword>
<dbReference type="Proteomes" id="UP000276232">
    <property type="component" value="Unassembled WGS sequence"/>
</dbReference>
<evidence type="ECO:0000256" key="1">
    <source>
        <dbReference type="ARBA" id="ARBA00012417"/>
    </source>
</evidence>
<dbReference type="Gene3D" id="3.30.70.370">
    <property type="match status" value="1"/>
</dbReference>
<dbReference type="RefSeq" id="WP_199720352.1">
    <property type="nucleotide sequence ID" value="NZ_RJKN01000011.1"/>
</dbReference>
<dbReference type="InterPro" id="IPR001098">
    <property type="entry name" value="DNA-dir_DNA_pol_A_palm_dom"/>
</dbReference>
<dbReference type="PRINTS" id="PR00868">
    <property type="entry name" value="DNAPOLI"/>
</dbReference>
<reference evidence="6 7" key="1">
    <citation type="journal article" date="2015" name="Stand. Genomic Sci.">
        <title>Genomic Encyclopedia of Bacterial and Archaeal Type Strains, Phase III: the genomes of soil and plant-associated and newly described type strains.</title>
        <authorList>
            <person name="Whitman W.B."/>
            <person name="Woyke T."/>
            <person name="Klenk H.P."/>
            <person name="Zhou Y."/>
            <person name="Lilburn T.G."/>
            <person name="Beck B.J."/>
            <person name="De Vos P."/>
            <person name="Vandamme P."/>
            <person name="Eisen J.A."/>
            <person name="Garrity G."/>
            <person name="Hugenholtz P."/>
            <person name="Kyrpides N.C."/>
        </authorList>
    </citation>
    <scope>NUCLEOTIDE SEQUENCE [LARGE SCALE GENOMIC DNA]</scope>
    <source>
        <strain evidence="6 7">CECT 7306</strain>
    </source>
</reference>
<proteinExistence type="predicted"/>
<comment type="catalytic activity">
    <reaction evidence="3">
        <text>DNA(n) + a 2'-deoxyribonucleoside 5'-triphosphate = DNA(n+1) + diphosphate</text>
        <dbReference type="Rhea" id="RHEA:22508"/>
        <dbReference type="Rhea" id="RHEA-COMP:17339"/>
        <dbReference type="Rhea" id="RHEA-COMP:17340"/>
        <dbReference type="ChEBI" id="CHEBI:33019"/>
        <dbReference type="ChEBI" id="CHEBI:61560"/>
        <dbReference type="ChEBI" id="CHEBI:173112"/>
        <dbReference type="EC" id="2.7.7.7"/>
    </reaction>
</comment>
<keyword evidence="7" id="KW-1185">Reference proteome</keyword>